<dbReference type="InterPro" id="IPR025202">
    <property type="entry name" value="PLD-like_dom"/>
</dbReference>
<dbReference type="InterPro" id="IPR001650">
    <property type="entry name" value="Helicase_C-like"/>
</dbReference>
<accession>A0A9E2KU00</accession>
<dbReference type="PANTHER" id="PTHR47396:SF1">
    <property type="entry name" value="ATP-DEPENDENT HELICASE IRC3-RELATED"/>
    <property type="match status" value="1"/>
</dbReference>
<dbReference type="AlphaFoldDB" id="A0A9E2KU00"/>
<keyword evidence="3" id="KW-0547">Nucleotide-binding</keyword>
<name>A0A9E2KU00_9LACO</name>
<dbReference type="Pfam" id="PF04851">
    <property type="entry name" value="ResIII"/>
    <property type="match status" value="1"/>
</dbReference>
<dbReference type="SUPFAM" id="SSF52540">
    <property type="entry name" value="P-loop containing nucleoside triphosphate hydrolases"/>
    <property type="match status" value="1"/>
</dbReference>
<dbReference type="EMBL" id="JAHLFK010000042">
    <property type="protein sequence ID" value="MBU3830064.1"/>
    <property type="molecule type" value="Genomic_DNA"/>
</dbReference>
<dbReference type="GO" id="GO:0004386">
    <property type="term" value="F:helicase activity"/>
    <property type="evidence" value="ECO:0007669"/>
    <property type="project" value="UniProtKB-KW"/>
</dbReference>
<dbReference type="InterPro" id="IPR014001">
    <property type="entry name" value="Helicase_ATP-bd"/>
</dbReference>
<dbReference type="Pfam" id="PF26350">
    <property type="entry name" value="DUF8090"/>
    <property type="match status" value="1"/>
</dbReference>
<reference evidence="3" key="2">
    <citation type="submission" date="2021-04" db="EMBL/GenBank/DDBJ databases">
        <authorList>
            <person name="Gilroy R."/>
        </authorList>
    </citation>
    <scope>NUCLEOTIDE SEQUENCE</scope>
    <source>
        <strain evidence="3">876</strain>
    </source>
</reference>
<dbReference type="GO" id="GO:0005829">
    <property type="term" value="C:cytosol"/>
    <property type="evidence" value="ECO:0007669"/>
    <property type="project" value="TreeGrafter"/>
</dbReference>
<evidence type="ECO:0000313" key="4">
    <source>
        <dbReference type="Proteomes" id="UP000824180"/>
    </source>
</evidence>
<dbReference type="InterPro" id="IPR058403">
    <property type="entry name" value="DUF8090"/>
</dbReference>
<feature type="domain" description="Helicase ATP-binding" evidence="1">
    <location>
        <begin position="222"/>
        <end position="374"/>
    </location>
</feature>
<dbReference type="PROSITE" id="PS51192">
    <property type="entry name" value="HELICASE_ATP_BIND_1"/>
    <property type="match status" value="1"/>
</dbReference>
<sequence length="950" mass="109047">MTEKSTIKNAILNGLYDNRYLGQRLLSPSLLGNHDSTIWETIRYELNTCKSFTWSVAFITADMLTPLKVVMADLAHQGIKGTIITSDYLGFNSPQMFRELLKIPNLDVELVQIASFHTKGYFFEYDDYSTVMIGSANFTRSAMLQNYETLLKVTSTENATLTKQIKNEFTWLKQQSVPLTADWIAQYQKDWRPVQTLANNKQRQDKVVPNKMQAAALKELQELIDDGAHRGLVISATGTGKTYLGAFAVKKYQPRKFLYIVHREQIARKSMESFYRVIGGSRKNFGLLTGTNHDFSAKYLFATVQTLSQPDVLKNLSPQMFDYILIDEAHRAAAPSYQRVMEHFKPDFWLGMTATPERMDNHDVFSIFDYHIAYEIRLRDALNAQMLVPFHYVGVQDYEVNGEMISETTKLNKLIASDRVQYILNQLDYYGYCGKQPRGLVFCSRQEEAHELAKEFTQSGHPAVALTNKDSNIKRQATVERLENGEIEYIITVDLFNEGVDIPSLNQIVMLRNTQSRIVFIQQLGRGLRKYPGKDYVTVIDFIGNYKHNYLIPLALNDDTSRSQDRARQEVRLPQNIGVSTINFSQIASERILTSLEKTKLDSMVELRRSYHELSHRLGRVPLLADFLRFGSVSPIVFAENKLLDNYGTFLKKMGEQVTLSSYQNQVLSFVTKELLNGKRAHELVLLSLLLTHPQGVKREQYEEQLRQSGCYVNEDVYQSIEDILSLRFFDVKAGKKTKKQQYGSLPLVEFEKENYRLNSAITQSLKENDEFKLLLTDAVKTGLALSKNYEQNKQFTLYQQYDRKDVCRLLNWPLDVSAPMYGYRVTDNECPIFITYQKQSAKKRNAVYDNQLQDGQSLRWYTRSPRHKSSAEVQRLLAGVVEGKPKVKLHLFVKQSDAVGKQFYYLGTAKIDPSSVKEELLGSKKKAAVGMNLILEHPLTTAMYELLFD</sequence>
<dbReference type="InterPro" id="IPR021835">
    <property type="entry name" value="DUF3427"/>
</dbReference>
<dbReference type="SMART" id="SM00490">
    <property type="entry name" value="HELICc"/>
    <property type="match status" value="1"/>
</dbReference>
<keyword evidence="3" id="KW-0347">Helicase</keyword>
<dbReference type="Pfam" id="PF13091">
    <property type="entry name" value="PLDc_2"/>
    <property type="match status" value="1"/>
</dbReference>
<dbReference type="SUPFAM" id="SSF56024">
    <property type="entry name" value="Phospholipase D/nuclease"/>
    <property type="match status" value="1"/>
</dbReference>
<keyword evidence="3" id="KW-0378">Hydrolase</keyword>
<dbReference type="Gene3D" id="3.40.50.300">
    <property type="entry name" value="P-loop containing nucleotide triphosphate hydrolases"/>
    <property type="match status" value="2"/>
</dbReference>
<dbReference type="InterPro" id="IPR027417">
    <property type="entry name" value="P-loop_NTPase"/>
</dbReference>
<evidence type="ECO:0000259" key="2">
    <source>
        <dbReference type="PROSITE" id="PS51194"/>
    </source>
</evidence>
<gene>
    <name evidence="3" type="ORF">H9843_04130</name>
</gene>
<dbReference type="SMART" id="SM00487">
    <property type="entry name" value="DEXDc"/>
    <property type="match status" value="1"/>
</dbReference>
<protein>
    <submittedName>
        <fullName evidence="3">DEAD/DEAH box helicase</fullName>
    </submittedName>
</protein>
<organism evidence="3 4">
    <name type="scientific">Candidatus Limosilactobacillus merdavium</name>
    <dbReference type="NCBI Taxonomy" id="2838651"/>
    <lineage>
        <taxon>Bacteria</taxon>
        <taxon>Bacillati</taxon>
        <taxon>Bacillota</taxon>
        <taxon>Bacilli</taxon>
        <taxon>Lactobacillales</taxon>
        <taxon>Lactobacillaceae</taxon>
        <taxon>Limosilactobacillus</taxon>
    </lineage>
</organism>
<proteinExistence type="predicted"/>
<dbReference type="GO" id="GO:0016787">
    <property type="term" value="F:hydrolase activity"/>
    <property type="evidence" value="ECO:0007669"/>
    <property type="project" value="InterPro"/>
</dbReference>
<feature type="domain" description="Helicase C-terminal" evidence="2">
    <location>
        <begin position="425"/>
        <end position="585"/>
    </location>
</feature>
<evidence type="ECO:0000313" key="3">
    <source>
        <dbReference type="EMBL" id="MBU3830064.1"/>
    </source>
</evidence>
<dbReference type="GO" id="GO:0003677">
    <property type="term" value="F:DNA binding"/>
    <property type="evidence" value="ECO:0007669"/>
    <property type="project" value="InterPro"/>
</dbReference>
<dbReference type="PROSITE" id="PS51194">
    <property type="entry name" value="HELICASE_CTER"/>
    <property type="match status" value="1"/>
</dbReference>
<dbReference type="PANTHER" id="PTHR47396">
    <property type="entry name" value="TYPE I RESTRICTION ENZYME ECOKI R PROTEIN"/>
    <property type="match status" value="1"/>
</dbReference>
<keyword evidence="3" id="KW-0067">ATP-binding</keyword>
<dbReference type="CDD" id="cd18799">
    <property type="entry name" value="SF2_C_EcoAI-like"/>
    <property type="match status" value="1"/>
</dbReference>
<dbReference type="Pfam" id="PF11907">
    <property type="entry name" value="DUF3427"/>
    <property type="match status" value="1"/>
</dbReference>
<dbReference type="InterPro" id="IPR006935">
    <property type="entry name" value="Helicase/UvrB_N"/>
</dbReference>
<dbReference type="Pfam" id="PF00271">
    <property type="entry name" value="Helicase_C"/>
    <property type="match status" value="1"/>
</dbReference>
<dbReference type="CDD" id="cd09204">
    <property type="entry name" value="PLDc_N_DEXD_b2"/>
    <property type="match status" value="1"/>
</dbReference>
<reference evidence="3" key="1">
    <citation type="journal article" date="2021" name="PeerJ">
        <title>Extensive microbial diversity within the chicken gut microbiome revealed by metagenomics and culture.</title>
        <authorList>
            <person name="Gilroy R."/>
            <person name="Ravi A."/>
            <person name="Getino M."/>
            <person name="Pursley I."/>
            <person name="Horton D.L."/>
            <person name="Alikhan N.F."/>
            <person name="Baker D."/>
            <person name="Gharbi K."/>
            <person name="Hall N."/>
            <person name="Watson M."/>
            <person name="Adriaenssens E.M."/>
            <person name="Foster-Nyarko E."/>
            <person name="Jarju S."/>
            <person name="Secka A."/>
            <person name="Antonio M."/>
            <person name="Oren A."/>
            <person name="Chaudhuri R.R."/>
            <person name="La Ragione R."/>
            <person name="Hildebrand F."/>
            <person name="Pallen M.J."/>
        </authorList>
    </citation>
    <scope>NUCLEOTIDE SEQUENCE</scope>
    <source>
        <strain evidence="3">876</strain>
    </source>
</reference>
<dbReference type="CDD" id="cd18032">
    <property type="entry name" value="DEXHc_RE_I_III_res"/>
    <property type="match status" value="1"/>
</dbReference>
<evidence type="ECO:0000259" key="1">
    <source>
        <dbReference type="PROSITE" id="PS51192"/>
    </source>
</evidence>
<dbReference type="InterPro" id="IPR050742">
    <property type="entry name" value="Helicase_Restrict-Modif_Enz"/>
</dbReference>
<dbReference type="Gene3D" id="3.30.870.10">
    <property type="entry name" value="Endonuclease Chain A"/>
    <property type="match status" value="1"/>
</dbReference>
<dbReference type="GO" id="GO:0005524">
    <property type="term" value="F:ATP binding"/>
    <property type="evidence" value="ECO:0007669"/>
    <property type="project" value="InterPro"/>
</dbReference>
<dbReference type="Proteomes" id="UP000824180">
    <property type="component" value="Unassembled WGS sequence"/>
</dbReference>
<comment type="caution">
    <text evidence="3">The sequence shown here is derived from an EMBL/GenBank/DDBJ whole genome shotgun (WGS) entry which is preliminary data.</text>
</comment>